<feature type="binding site" evidence="6">
    <location>
        <position position="69"/>
    </location>
    <ligand>
        <name>Mg(2+)</name>
        <dbReference type="ChEBI" id="CHEBI:18420"/>
        <label>1</label>
        <note>catalytic</note>
    </ligand>
</feature>
<keyword evidence="4" id="KW-0378">Hydrolase</keyword>
<dbReference type="Pfam" id="PF00459">
    <property type="entry name" value="Inositol_P"/>
    <property type="match status" value="1"/>
</dbReference>
<comment type="similarity">
    <text evidence="2">Belongs to the inositol monophosphatase superfamily.</text>
</comment>
<name>A0A2S4LB41_9HYPO</name>
<proteinExistence type="inferred from homology"/>
<evidence type="ECO:0000256" key="3">
    <source>
        <dbReference type="ARBA" id="ARBA00022723"/>
    </source>
</evidence>
<dbReference type="GO" id="GO:0046872">
    <property type="term" value="F:metal ion binding"/>
    <property type="evidence" value="ECO:0007669"/>
    <property type="project" value="UniProtKB-KW"/>
</dbReference>
<dbReference type="AlphaFoldDB" id="A0A2S4LB41"/>
<dbReference type="EMBL" id="PKSG01000020">
    <property type="protein sequence ID" value="POR39647.1"/>
    <property type="molecule type" value="Genomic_DNA"/>
</dbReference>
<evidence type="ECO:0000256" key="1">
    <source>
        <dbReference type="ARBA" id="ARBA00001946"/>
    </source>
</evidence>
<organism evidence="7 8">
    <name type="scientific">Tolypocladium paradoxum</name>
    <dbReference type="NCBI Taxonomy" id="94208"/>
    <lineage>
        <taxon>Eukaryota</taxon>
        <taxon>Fungi</taxon>
        <taxon>Dikarya</taxon>
        <taxon>Ascomycota</taxon>
        <taxon>Pezizomycotina</taxon>
        <taxon>Sordariomycetes</taxon>
        <taxon>Hypocreomycetidae</taxon>
        <taxon>Hypocreales</taxon>
        <taxon>Ophiocordycipitaceae</taxon>
        <taxon>Tolypocladium</taxon>
    </lineage>
</organism>
<evidence type="ECO:0000256" key="5">
    <source>
        <dbReference type="ARBA" id="ARBA00022842"/>
    </source>
</evidence>
<reference evidence="7 8" key="1">
    <citation type="submission" date="2018-01" db="EMBL/GenBank/DDBJ databases">
        <title>Harnessing the power of phylogenomics to disentangle the directionality and signatures of interkingdom host jumping in the parasitic fungal genus Tolypocladium.</title>
        <authorList>
            <person name="Quandt C.A."/>
            <person name="Patterson W."/>
            <person name="Spatafora J.W."/>
        </authorList>
    </citation>
    <scope>NUCLEOTIDE SEQUENCE [LARGE SCALE GENOMIC DNA]</scope>
    <source>
        <strain evidence="7 8">NRBC 100945</strain>
    </source>
</reference>
<sequence>MSRPWERERHIAEAAVHLAAKLTKRVLSAVTQVSKQDASPVTVADFAAQALITSVLRAAFPHDGAFVGEEDAEVLRRDTGLRERVYELFAAAQADEGGEGAQRQGASSVEEMLDLIDLGGRGTGGSRGRFWVMDPVDGTAAFLRGEQYAVSLALVEDGREVVGVVAYPNLKLDDAGRIRESSVDARGLGIMLSATKGQGASIISLPSPSSPLVPRPLAQLDAPARLADAHI</sequence>
<evidence type="ECO:0000313" key="8">
    <source>
        <dbReference type="Proteomes" id="UP000237481"/>
    </source>
</evidence>
<evidence type="ECO:0000256" key="4">
    <source>
        <dbReference type="ARBA" id="ARBA00022801"/>
    </source>
</evidence>
<keyword evidence="5 6" id="KW-0460">Magnesium</keyword>
<accession>A0A2S4LB41</accession>
<comment type="caution">
    <text evidence="7">The sequence shown here is derived from an EMBL/GenBank/DDBJ whole genome shotgun (WGS) entry which is preliminary data.</text>
</comment>
<dbReference type="STRING" id="94208.A0A2S4LB41"/>
<evidence type="ECO:0000256" key="6">
    <source>
        <dbReference type="PIRSR" id="PIRSR600760-2"/>
    </source>
</evidence>
<evidence type="ECO:0000256" key="2">
    <source>
        <dbReference type="ARBA" id="ARBA00009759"/>
    </source>
</evidence>
<evidence type="ECO:0000313" key="7">
    <source>
        <dbReference type="EMBL" id="POR39647.1"/>
    </source>
</evidence>
<feature type="binding site" evidence="6">
    <location>
        <position position="134"/>
    </location>
    <ligand>
        <name>Mg(2+)</name>
        <dbReference type="ChEBI" id="CHEBI:18420"/>
        <label>1</label>
        <note>catalytic</note>
    </ligand>
</feature>
<dbReference type="InterPro" id="IPR020583">
    <property type="entry name" value="Inositol_monoP_metal-BS"/>
</dbReference>
<dbReference type="GO" id="GO:0000103">
    <property type="term" value="P:sulfate assimilation"/>
    <property type="evidence" value="ECO:0007669"/>
    <property type="project" value="TreeGrafter"/>
</dbReference>
<dbReference type="SUPFAM" id="SSF56655">
    <property type="entry name" value="Carbohydrate phosphatase"/>
    <property type="match status" value="1"/>
</dbReference>
<gene>
    <name evidence="7" type="ORF">TPAR_00156</name>
</gene>
<dbReference type="Gene3D" id="3.30.540.10">
    <property type="entry name" value="Fructose-1,6-Bisphosphatase, subunit A, domain 1"/>
    <property type="match status" value="1"/>
</dbReference>
<feature type="non-terminal residue" evidence="7">
    <location>
        <position position="231"/>
    </location>
</feature>
<protein>
    <submittedName>
        <fullName evidence="7">3'(2'),5'-bisphosphate nucleotidase</fullName>
    </submittedName>
</protein>
<dbReference type="InterPro" id="IPR000760">
    <property type="entry name" value="Inositol_monophosphatase-like"/>
</dbReference>
<dbReference type="PROSITE" id="PS00629">
    <property type="entry name" value="IMP_1"/>
    <property type="match status" value="1"/>
</dbReference>
<keyword evidence="8" id="KW-1185">Reference proteome</keyword>
<dbReference type="PANTHER" id="PTHR43200:SF2">
    <property type="entry name" value="3'(2'),5'-BISPHOSPHATE NUCLEOTIDASE"/>
    <property type="match status" value="1"/>
</dbReference>
<comment type="cofactor">
    <cofactor evidence="1 6">
        <name>Mg(2+)</name>
        <dbReference type="ChEBI" id="CHEBI:18420"/>
    </cofactor>
</comment>
<keyword evidence="3 6" id="KW-0479">Metal-binding</keyword>
<dbReference type="GO" id="GO:0008441">
    <property type="term" value="F:3'(2'),5'-bisphosphate nucleotidase activity"/>
    <property type="evidence" value="ECO:0007669"/>
    <property type="project" value="TreeGrafter"/>
</dbReference>
<dbReference type="PANTHER" id="PTHR43200">
    <property type="entry name" value="PHOSPHATASE"/>
    <property type="match status" value="1"/>
</dbReference>
<dbReference type="Proteomes" id="UP000237481">
    <property type="component" value="Unassembled WGS sequence"/>
</dbReference>
<feature type="binding site" evidence="6">
    <location>
        <position position="137"/>
    </location>
    <ligand>
        <name>Mg(2+)</name>
        <dbReference type="ChEBI" id="CHEBI:18420"/>
        <label>1</label>
        <note>catalytic</note>
    </ligand>
</feature>
<dbReference type="InterPro" id="IPR051090">
    <property type="entry name" value="Inositol_monoP_superfamily"/>
</dbReference>
<dbReference type="OrthoDB" id="411145at2759"/>